<evidence type="ECO:0000256" key="2">
    <source>
        <dbReference type="ARBA" id="ARBA00022679"/>
    </source>
</evidence>
<gene>
    <name evidence="3" type="primary">wcaF</name>
    <name evidence="3" type="ORF">MTUNDRAET4_0266</name>
</gene>
<sequence length="199" mass="21955">MLEPLEASKANALHGGPSFSLKNRIIRAAWHLTWLLLASWTPPPLHGWRRFLLRAFGAKIGRGARIYGSVKVWLPSNLEMGDHSTIGWNVNCYCQGKVTLEDYASVSQYSHLVSGTHDIDSPTFQLYTQPIRICRYAWVASDAFVGPGVTVGEGAVLGARGVAFKSLEPWTVYGGNPARVIRKRRSAIAQQPNEIQPAD</sequence>
<dbReference type="InterPro" id="IPR011004">
    <property type="entry name" value="Trimer_LpxA-like_sf"/>
</dbReference>
<dbReference type="InterPro" id="IPR051159">
    <property type="entry name" value="Hexapeptide_acetyltransf"/>
</dbReference>
<dbReference type="RefSeq" id="WP_134486174.1">
    <property type="nucleotide sequence ID" value="NZ_CP139089.1"/>
</dbReference>
<keyword evidence="2 3" id="KW-0808">Transferase</keyword>
<dbReference type="SUPFAM" id="SSF51161">
    <property type="entry name" value="Trimeric LpxA-like enzymes"/>
    <property type="match status" value="1"/>
</dbReference>
<dbReference type="GO" id="GO:0005829">
    <property type="term" value="C:cytosol"/>
    <property type="evidence" value="ECO:0007669"/>
    <property type="project" value="TreeGrafter"/>
</dbReference>
<protein>
    <submittedName>
        <fullName evidence="3">Putative colanic acid biosynthesis acetyltransferase WcaF</fullName>
        <ecNumber evidence="3">2.3.1.-</ecNumber>
    </submittedName>
</protein>
<evidence type="ECO:0000256" key="1">
    <source>
        <dbReference type="ARBA" id="ARBA00007274"/>
    </source>
</evidence>
<dbReference type="PANTHER" id="PTHR23416:SF23">
    <property type="entry name" value="ACETYLTRANSFERASE C18B11.09C-RELATED"/>
    <property type="match status" value="1"/>
</dbReference>
<dbReference type="OrthoDB" id="9815592at2"/>
<dbReference type="AlphaFoldDB" id="A0A4V6IM68"/>
<dbReference type="GO" id="GO:0008374">
    <property type="term" value="F:O-acyltransferase activity"/>
    <property type="evidence" value="ECO:0007669"/>
    <property type="project" value="TreeGrafter"/>
</dbReference>
<dbReference type="Gene3D" id="2.160.10.10">
    <property type="entry name" value="Hexapeptide repeat proteins"/>
    <property type="match status" value="1"/>
</dbReference>
<organism evidence="3 4">
    <name type="scientific">Methylocella tundrae</name>
    <dbReference type="NCBI Taxonomy" id="227605"/>
    <lineage>
        <taxon>Bacteria</taxon>
        <taxon>Pseudomonadati</taxon>
        <taxon>Pseudomonadota</taxon>
        <taxon>Alphaproteobacteria</taxon>
        <taxon>Hyphomicrobiales</taxon>
        <taxon>Beijerinckiaceae</taxon>
        <taxon>Methylocella</taxon>
    </lineage>
</organism>
<name>A0A4V6IM68_METTU</name>
<keyword evidence="3" id="KW-0012">Acyltransferase</keyword>
<reference evidence="3 4" key="1">
    <citation type="submission" date="2019-03" db="EMBL/GenBank/DDBJ databases">
        <authorList>
            <person name="Kox A.R. M."/>
        </authorList>
    </citation>
    <scope>NUCLEOTIDE SEQUENCE [LARGE SCALE GENOMIC DNA]</scope>
    <source>
        <strain evidence="3">MTUNDRAET4 annotated genome</strain>
    </source>
</reference>
<dbReference type="EMBL" id="LR536450">
    <property type="protein sequence ID" value="VFU07159.1"/>
    <property type="molecule type" value="Genomic_DNA"/>
</dbReference>
<proteinExistence type="inferred from homology"/>
<dbReference type="EC" id="2.3.1.-" evidence="3"/>
<evidence type="ECO:0000313" key="3">
    <source>
        <dbReference type="EMBL" id="VFU07159.1"/>
    </source>
</evidence>
<dbReference type="PANTHER" id="PTHR23416">
    <property type="entry name" value="SIALIC ACID SYNTHASE-RELATED"/>
    <property type="match status" value="1"/>
</dbReference>
<dbReference type="Proteomes" id="UP000294360">
    <property type="component" value="Chromosome"/>
</dbReference>
<dbReference type="CDD" id="cd05825">
    <property type="entry name" value="LbH_wcaF_like"/>
    <property type="match status" value="1"/>
</dbReference>
<dbReference type="KEGG" id="mtun:MTUNDRAET4_0266"/>
<accession>A0A4V6IM68</accession>
<evidence type="ECO:0000313" key="4">
    <source>
        <dbReference type="Proteomes" id="UP000294360"/>
    </source>
</evidence>
<comment type="similarity">
    <text evidence="1">Belongs to the transferase hexapeptide repeat family.</text>
</comment>